<reference evidence="1" key="2">
    <citation type="journal article" date="2020" name="Nat. Commun.">
        <title>Large-scale genome sequencing of mycorrhizal fungi provides insights into the early evolution of symbiotic traits.</title>
        <authorList>
            <person name="Miyauchi S."/>
            <person name="Kiss E."/>
            <person name="Kuo A."/>
            <person name="Drula E."/>
            <person name="Kohler A."/>
            <person name="Sanchez-Garcia M."/>
            <person name="Morin E."/>
            <person name="Andreopoulos B."/>
            <person name="Barry K.W."/>
            <person name="Bonito G."/>
            <person name="Buee M."/>
            <person name="Carver A."/>
            <person name="Chen C."/>
            <person name="Cichocki N."/>
            <person name="Clum A."/>
            <person name="Culley D."/>
            <person name="Crous P.W."/>
            <person name="Fauchery L."/>
            <person name="Girlanda M."/>
            <person name="Hayes R.D."/>
            <person name="Keri Z."/>
            <person name="LaButti K."/>
            <person name="Lipzen A."/>
            <person name="Lombard V."/>
            <person name="Magnuson J."/>
            <person name="Maillard F."/>
            <person name="Murat C."/>
            <person name="Nolan M."/>
            <person name="Ohm R.A."/>
            <person name="Pangilinan J."/>
            <person name="Pereira M.F."/>
            <person name="Perotto S."/>
            <person name="Peter M."/>
            <person name="Pfister S."/>
            <person name="Riley R."/>
            <person name="Sitrit Y."/>
            <person name="Stielow J.B."/>
            <person name="Szollosi G."/>
            <person name="Zifcakova L."/>
            <person name="Stursova M."/>
            <person name="Spatafora J.W."/>
            <person name="Tedersoo L."/>
            <person name="Vaario L.M."/>
            <person name="Yamada A."/>
            <person name="Yan M."/>
            <person name="Wang P."/>
            <person name="Xu J."/>
            <person name="Bruns T."/>
            <person name="Baldrian P."/>
            <person name="Vilgalys R."/>
            <person name="Dunand C."/>
            <person name="Henrissat B."/>
            <person name="Grigoriev I.V."/>
            <person name="Hibbett D."/>
            <person name="Nagy L.G."/>
            <person name="Martin F.M."/>
        </authorList>
    </citation>
    <scope>NUCLEOTIDE SEQUENCE</scope>
    <source>
        <strain evidence="1">Prilba</strain>
    </source>
</reference>
<dbReference type="EMBL" id="WHVB01000021">
    <property type="protein sequence ID" value="KAF8472223.1"/>
    <property type="molecule type" value="Genomic_DNA"/>
</dbReference>
<accession>A0A9P5MQY3</accession>
<evidence type="ECO:0000313" key="2">
    <source>
        <dbReference type="Proteomes" id="UP000759537"/>
    </source>
</evidence>
<proteinExistence type="predicted"/>
<protein>
    <submittedName>
        <fullName evidence="1">Uncharacterized protein</fullName>
    </submittedName>
</protein>
<keyword evidence="2" id="KW-1185">Reference proteome</keyword>
<name>A0A9P5MQY3_9AGAM</name>
<organism evidence="1 2">
    <name type="scientific">Russula ochroleuca</name>
    <dbReference type="NCBI Taxonomy" id="152965"/>
    <lineage>
        <taxon>Eukaryota</taxon>
        <taxon>Fungi</taxon>
        <taxon>Dikarya</taxon>
        <taxon>Basidiomycota</taxon>
        <taxon>Agaricomycotina</taxon>
        <taxon>Agaricomycetes</taxon>
        <taxon>Russulales</taxon>
        <taxon>Russulaceae</taxon>
        <taxon>Russula</taxon>
    </lineage>
</organism>
<gene>
    <name evidence="1" type="ORF">DFH94DRAFT_192104</name>
</gene>
<dbReference type="Proteomes" id="UP000759537">
    <property type="component" value="Unassembled WGS sequence"/>
</dbReference>
<comment type="caution">
    <text evidence="1">The sequence shown here is derived from an EMBL/GenBank/DDBJ whole genome shotgun (WGS) entry which is preliminary data.</text>
</comment>
<evidence type="ECO:0000313" key="1">
    <source>
        <dbReference type="EMBL" id="KAF8472223.1"/>
    </source>
</evidence>
<sequence>MALDLSLTRISATPAASRTLQTSLCALVYSHATEPTTDSILLEADAAQSAKDDADENLPAVPPSTTATDVSGFWFIGTERSCRSLGTDHLSRRWACKYPTDLSYRVPFLERTQGPGPSSSLSFHQNECFENDVFKKTYVYREIVYSGDFV</sequence>
<reference evidence="1" key="1">
    <citation type="submission" date="2019-10" db="EMBL/GenBank/DDBJ databases">
        <authorList>
            <consortium name="DOE Joint Genome Institute"/>
            <person name="Kuo A."/>
            <person name="Miyauchi S."/>
            <person name="Kiss E."/>
            <person name="Drula E."/>
            <person name="Kohler A."/>
            <person name="Sanchez-Garcia M."/>
            <person name="Andreopoulos B."/>
            <person name="Barry K.W."/>
            <person name="Bonito G."/>
            <person name="Buee M."/>
            <person name="Carver A."/>
            <person name="Chen C."/>
            <person name="Cichocki N."/>
            <person name="Clum A."/>
            <person name="Culley D."/>
            <person name="Crous P.W."/>
            <person name="Fauchery L."/>
            <person name="Girlanda M."/>
            <person name="Hayes R."/>
            <person name="Keri Z."/>
            <person name="LaButti K."/>
            <person name="Lipzen A."/>
            <person name="Lombard V."/>
            <person name="Magnuson J."/>
            <person name="Maillard F."/>
            <person name="Morin E."/>
            <person name="Murat C."/>
            <person name="Nolan M."/>
            <person name="Ohm R."/>
            <person name="Pangilinan J."/>
            <person name="Pereira M."/>
            <person name="Perotto S."/>
            <person name="Peter M."/>
            <person name="Riley R."/>
            <person name="Sitrit Y."/>
            <person name="Stielow B."/>
            <person name="Szollosi G."/>
            <person name="Zifcakova L."/>
            <person name="Stursova M."/>
            <person name="Spatafora J.W."/>
            <person name="Tedersoo L."/>
            <person name="Vaario L.-M."/>
            <person name="Yamada A."/>
            <person name="Yan M."/>
            <person name="Wang P."/>
            <person name="Xu J."/>
            <person name="Bruns T."/>
            <person name="Baldrian P."/>
            <person name="Vilgalys R."/>
            <person name="Henrissat B."/>
            <person name="Grigoriev I.V."/>
            <person name="Hibbett D."/>
            <person name="Nagy L.G."/>
            <person name="Martin F.M."/>
        </authorList>
    </citation>
    <scope>NUCLEOTIDE SEQUENCE</scope>
    <source>
        <strain evidence="1">Prilba</strain>
    </source>
</reference>
<dbReference type="AlphaFoldDB" id="A0A9P5MQY3"/>